<dbReference type="EMBL" id="VOTZ01000016">
    <property type="protein sequence ID" value="MCQ1538939.1"/>
    <property type="molecule type" value="Genomic_DNA"/>
</dbReference>
<dbReference type="RefSeq" id="WP_255332897.1">
    <property type="nucleotide sequence ID" value="NZ_VOTZ01000016.1"/>
</dbReference>
<comment type="caution">
    <text evidence="2">The sequence shown here is derived from an EMBL/GenBank/DDBJ whole genome shotgun (WGS) entry which is preliminary data.</text>
</comment>
<protein>
    <recommendedName>
        <fullName evidence="4">Carboxypeptidase regulatory-like domain-containing protein</fullName>
    </recommendedName>
</protein>
<proteinExistence type="predicted"/>
<reference evidence="2 3" key="1">
    <citation type="submission" date="2019-08" db="EMBL/GenBank/DDBJ databases">
        <authorList>
            <person name="Chen S.-C."/>
            <person name="Lai M.-C."/>
            <person name="You Y.-T."/>
        </authorList>
    </citation>
    <scope>NUCLEOTIDE SEQUENCE [LARGE SCALE GENOMIC DNA]</scope>
    <source>
        <strain evidence="2 3">P2F9704a</strain>
    </source>
</reference>
<sequence>MKKIALVCILLLFCVTAAGAYNFQFIGPPRDSGSINGNVGEVITISGISQNIPPGVTMTLTVTGPGSYYITRKMVVQAGGGFSTEFDTTGLREGDYRFEIQAPDYYKVTQPRNWFLYHLTDRSLLLTMISPVQQEYDGWLSVNGKVEGLGDMGIELTVYGPSGTYFGPQWISTDQIGRFYKEISIDRAGMYSARIADRRGLIGTVQIQVIREGIATPAIPTSTPPPTIISASASASRESPAFFVMQTQAGPATLSTSLGVDWVIEYIDESGNKHIINEYGSDQAESFMIEGRGGTVRIRAYPDGDGTGTVHLYGQNIVSLTASTTPSDVFGDLQASGQMPAEESPAFLLLPLIALAILIACMVKKP</sequence>
<accession>A0ABD4TJ28</accession>
<dbReference type="Proteomes" id="UP001524383">
    <property type="component" value="Unassembled WGS sequence"/>
</dbReference>
<evidence type="ECO:0000313" key="3">
    <source>
        <dbReference type="Proteomes" id="UP001524383"/>
    </source>
</evidence>
<organism evidence="2 3">
    <name type="scientific">Methanocalculus taiwanensis</name>
    <dbReference type="NCBI Taxonomy" id="106207"/>
    <lineage>
        <taxon>Archaea</taxon>
        <taxon>Methanobacteriati</taxon>
        <taxon>Methanobacteriota</taxon>
        <taxon>Stenosarchaea group</taxon>
        <taxon>Methanomicrobia</taxon>
        <taxon>Methanomicrobiales</taxon>
        <taxon>Methanocalculaceae</taxon>
        <taxon>Methanocalculus</taxon>
    </lineage>
</organism>
<keyword evidence="1" id="KW-0472">Membrane</keyword>
<keyword evidence="1" id="KW-0812">Transmembrane</keyword>
<feature type="transmembrane region" description="Helical" evidence="1">
    <location>
        <begin position="346"/>
        <end position="363"/>
    </location>
</feature>
<evidence type="ECO:0000313" key="2">
    <source>
        <dbReference type="EMBL" id="MCQ1538939.1"/>
    </source>
</evidence>
<evidence type="ECO:0000256" key="1">
    <source>
        <dbReference type="SAM" id="Phobius"/>
    </source>
</evidence>
<evidence type="ECO:0008006" key="4">
    <source>
        <dbReference type="Google" id="ProtNLM"/>
    </source>
</evidence>
<keyword evidence="1" id="KW-1133">Transmembrane helix</keyword>
<name>A0ABD4TJ28_9EURY</name>
<gene>
    <name evidence="2" type="ORF">FTO68_08085</name>
</gene>
<keyword evidence="3" id="KW-1185">Reference proteome</keyword>
<dbReference type="AlphaFoldDB" id="A0ABD4TJ28"/>